<evidence type="ECO:0000313" key="1">
    <source>
        <dbReference type="EMBL" id="GBM61625.1"/>
    </source>
</evidence>
<sequence length="258" mass="28922">MKVRVSLSKKGEIPLPSSKTTMTAGTVRILRKPSFSPNPSGRTTLTKKVCPAGTCGVENTTYNSYRSRFDGEVAKRKDHQMLLDTIYVRGYNCRNTSSMKIQSFLIRTLLKLGMRRANQNVIPNVDAECCCVVTPAVTKVSAVSRTLDQFGISYRAGAAIVSAALQDVGIISESNFSNIVDRNKIRREKAKARTTLFSQSVIKDYDHDQFGLYFDGRKDRTLSMEDNRRKFIIEEHVNLVKEPGSEYIDHVPVNFGRA</sequence>
<proteinExistence type="predicted"/>
<comment type="caution">
    <text evidence="1">The sequence shown here is derived from an EMBL/GenBank/DDBJ whole genome shotgun (WGS) entry which is preliminary data.</text>
</comment>
<dbReference type="AlphaFoldDB" id="A0A4Y2H9C4"/>
<name>A0A4Y2H9C4_ARAVE</name>
<dbReference type="EMBL" id="BGPR01001776">
    <property type="protein sequence ID" value="GBM61625.1"/>
    <property type="molecule type" value="Genomic_DNA"/>
</dbReference>
<keyword evidence="2" id="KW-1185">Reference proteome</keyword>
<evidence type="ECO:0000313" key="2">
    <source>
        <dbReference type="Proteomes" id="UP000499080"/>
    </source>
</evidence>
<protein>
    <submittedName>
        <fullName evidence="1">Uncharacterized protein</fullName>
    </submittedName>
</protein>
<reference evidence="1 2" key="1">
    <citation type="journal article" date="2019" name="Sci. Rep.">
        <title>Orb-weaving spider Araneus ventricosus genome elucidates the spidroin gene catalogue.</title>
        <authorList>
            <person name="Kono N."/>
            <person name="Nakamura H."/>
            <person name="Ohtoshi R."/>
            <person name="Moran D.A.P."/>
            <person name="Shinohara A."/>
            <person name="Yoshida Y."/>
            <person name="Fujiwara M."/>
            <person name="Mori M."/>
            <person name="Tomita M."/>
            <person name="Arakawa K."/>
        </authorList>
    </citation>
    <scope>NUCLEOTIDE SEQUENCE [LARGE SCALE GENOMIC DNA]</scope>
</reference>
<accession>A0A4Y2H9C4</accession>
<organism evidence="1 2">
    <name type="scientific">Araneus ventricosus</name>
    <name type="common">Orbweaver spider</name>
    <name type="synonym">Epeira ventricosa</name>
    <dbReference type="NCBI Taxonomy" id="182803"/>
    <lineage>
        <taxon>Eukaryota</taxon>
        <taxon>Metazoa</taxon>
        <taxon>Ecdysozoa</taxon>
        <taxon>Arthropoda</taxon>
        <taxon>Chelicerata</taxon>
        <taxon>Arachnida</taxon>
        <taxon>Araneae</taxon>
        <taxon>Araneomorphae</taxon>
        <taxon>Entelegynae</taxon>
        <taxon>Araneoidea</taxon>
        <taxon>Araneidae</taxon>
        <taxon>Araneus</taxon>
    </lineage>
</organism>
<dbReference type="Proteomes" id="UP000499080">
    <property type="component" value="Unassembled WGS sequence"/>
</dbReference>
<gene>
    <name evidence="1" type="ORF">AVEN_122244_1</name>
</gene>